<dbReference type="Pfam" id="PF09549">
    <property type="entry name" value="RE_Bpu10I"/>
    <property type="match status" value="1"/>
</dbReference>
<dbReference type="Proteomes" id="UP000305417">
    <property type="component" value="Unassembled WGS sequence"/>
</dbReference>
<evidence type="ECO:0000313" key="2">
    <source>
        <dbReference type="Proteomes" id="UP000305417"/>
    </source>
</evidence>
<proteinExistence type="predicted"/>
<dbReference type="EMBL" id="VBUC01000027">
    <property type="protein sequence ID" value="TLS96827.1"/>
    <property type="molecule type" value="Genomic_DNA"/>
</dbReference>
<reference evidence="1 2" key="1">
    <citation type="submission" date="2019-05" db="EMBL/GenBank/DDBJ databases">
        <title>Arcobacter cibarius and Arcobacter thereius providing challenges in identification an antibiotic susceptibility and Quinolone resistance.</title>
        <authorList>
            <person name="Busch A."/>
            <person name="Hanel I."/>
            <person name="Hotzel H."/>
            <person name="Tomaso H."/>
        </authorList>
    </citation>
    <scope>NUCLEOTIDE SEQUENCE [LARGE SCALE GENOMIC DNA]</scope>
    <source>
        <strain evidence="1 2">16CS0831-2</strain>
    </source>
</reference>
<comment type="caution">
    <text evidence="1">The sequence shown here is derived from an EMBL/GenBank/DDBJ whole genome shotgun (WGS) entry which is preliminary data.</text>
</comment>
<keyword evidence="1" id="KW-0255">Endonuclease</keyword>
<evidence type="ECO:0000313" key="1">
    <source>
        <dbReference type="EMBL" id="TLS96827.1"/>
    </source>
</evidence>
<dbReference type="GO" id="GO:0004519">
    <property type="term" value="F:endonuclease activity"/>
    <property type="evidence" value="ECO:0007669"/>
    <property type="project" value="UniProtKB-KW"/>
</dbReference>
<dbReference type="InterPro" id="IPR018577">
    <property type="entry name" value="Restrct_endonuc_II_Bpu10I"/>
</dbReference>
<protein>
    <submittedName>
        <fullName evidence="1">Bpu10I family restriction endonuclease</fullName>
    </submittedName>
</protein>
<keyword evidence="2" id="KW-1185">Reference proteome</keyword>
<accession>A0ABY2V2T8</accession>
<organism evidence="1 2">
    <name type="scientific">Aliarcobacter cibarius</name>
    <dbReference type="NCBI Taxonomy" id="255507"/>
    <lineage>
        <taxon>Bacteria</taxon>
        <taxon>Pseudomonadati</taxon>
        <taxon>Campylobacterota</taxon>
        <taxon>Epsilonproteobacteria</taxon>
        <taxon>Campylobacterales</taxon>
        <taxon>Arcobacteraceae</taxon>
        <taxon>Aliarcobacter</taxon>
    </lineage>
</organism>
<keyword evidence="1" id="KW-0540">Nuclease</keyword>
<gene>
    <name evidence="1" type="ORF">FE247_09375</name>
</gene>
<dbReference type="RefSeq" id="WP_138109061.1">
    <property type="nucleotide sequence ID" value="NZ_VBUC01000027.1"/>
</dbReference>
<sequence>MELPKPHYSKLVAAINNSKTPISSKRKLEETIEVYEKWIQDMLSVDGTKEEKTEKLVNLFNNYKFFIDYNLIFLSEDDFLYRQKGQLKLDNTVIEEFLPHLVSKVFDNLNNVEFGPTKCFSSAYFQTSLRNFTNNGGIAIRSKDQDFAIARKLYLKSSFDPSFNNSDSVTTFLGYVTAECKTNLDKTMFQEATATSHDVKSAMPGSKYFLLCEWLDMTPISTAPTDIDEVLILRKAKRISSNIRKDFDSVSARREKKDWYENFLKTNPFDKGVFLRFVQHIESVIDNDDPVENNVLNDGFF</sequence>
<name>A0ABY2V2T8_9BACT</name>
<keyword evidence="1" id="KW-0378">Hydrolase</keyword>